<dbReference type="SMART" id="SM00862">
    <property type="entry name" value="Trans_reg_C"/>
    <property type="match status" value="1"/>
</dbReference>
<dbReference type="InterPro" id="IPR016032">
    <property type="entry name" value="Sig_transdc_resp-reg_C-effctor"/>
</dbReference>
<evidence type="ECO:0000259" key="6">
    <source>
        <dbReference type="SMART" id="SM01043"/>
    </source>
</evidence>
<name>A0A1B2HCE6_9PSEU</name>
<dbReference type="PRINTS" id="PR00364">
    <property type="entry name" value="DISEASERSIST"/>
</dbReference>
<comment type="similarity">
    <text evidence="1">Belongs to the AfsR/DnrI/RedD regulatory family.</text>
</comment>
<dbReference type="AlphaFoldDB" id="A0A1B2HCE6"/>
<dbReference type="EMBL" id="CP016793">
    <property type="protein sequence ID" value="ANZ35379.1"/>
    <property type="molecule type" value="Genomic_DNA"/>
</dbReference>
<dbReference type="InterPro" id="IPR001867">
    <property type="entry name" value="OmpR/PhoB-type_DNA-bd"/>
</dbReference>
<keyword evidence="4" id="KW-0804">Transcription</keyword>
<dbReference type="InterPro" id="IPR011990">
    <property type="entry name" value="TPR-like_helical_dom_sf"/>
</dbReference>
<dbReference type="GO" id="GO:0000160">
    <property type="term" value="P:phosphorelay signal transduction system"/>
    <property type="evidence" value="ECO:0007669"/>
    <property type="project" value="InterPro"/>
</dbReference>
<gene>
    <name evidence="7" type="ORF">BBK82_04025</name>
</gene>
<organism evidence="7 8">
    <name type="scientific">Lentzea guizhouensis</name>
    <dbReference type="NCBI Taxonomy" id="1586287"/>
    <lineage>
        <taxon>Bacteria</taxon>
        <taxon>Bacillati</taxon>
        <taxon>Actinomycetota</taxon>
        <taxon>Actinomycetes</taxon>
        <taxon>Pseudonocardiales</taxon>
        <taxon>Pseudonocardiaceae</taxon>
        <taxon>Lentzea</taxon>
    </lineage>
</organism>
<dbReference type="InterPro" id="IPR027417">
    <property type="entry name" value="P-loop_NTPase"/>
</dbReference>
<evidence type="ECO:0008006" key="9">
    <source>
        <dbReference type="Google" id="ProtNLM"/>
    </source>
</evidence>
<dbReference type="CDD" id="cd15831">
    <property type="entry name" value="BTAD"/>
    <property type="match status" value="1"/>
</dbReference>
<dbReference type="SUPFAM" id="SSF52540">
    <property type="entry name" value="P-loop containing nucleoside triphosphate hydrolases"/>
    <property type="match status" value="1"/>
</dbReference>
<evidence type="ECO:0000256" key="3">
    <source>
        <dbReference type="ARBA" id="ARBA00023125"/>
    </source>
</evidence>
<dbReference type="GO" id="GO:0043531">
    <property type="term" value="F:ADP binding"/>
    <property type="evidence" value="ECO:0007669"/>
    <property type="project" value="InterPro"/>
</dbReference>
<dbReference type="Gene3D" id="1.10.10.10">
    <property type="entry name" value="Winged helix-like DNA-binding domain superfamily/Winged helix DNA-binding domain"/>
    <property type="match status" value="2"/>
</dbReference>
<dbReference type="InterPro" id="IPR051677">
    <property type="entry name" value="AfsR-DnrI-RedD_regulator"/>
</dbReference>
<dbReference type="InterPro" id="IPR005158">
    <property type="entry name" value="BTAD"/>
</dbReference>
<dbReference type="Gene3D" id="3.40.50.300">
    <property type="entry name" value="P-loop containing nucleotide triphosphate hydrolases"/>
    <property type="match status" value="1"/>
</dbReference>
<accession>A0A1B2HCE6</accession>
<dbReference type="SUPFAM" id="SSF46894">
    <property type="entry name" value="C-terminal effector domain of the bipartite response regulators"/>
    <property type="match status" value="1"/>
</dbReference>
<dbReference type="Pfam" id="PF13424">
    <property type="entry name" value="TPR_12"/>
    <property type="match status" value="1"/>
</dbReference>
<reference evidence="7 8" key="1">
    <citation type="submission" date="2016-07" db="EMBL/GenBank/DDBJ databases">
        <title>Complete genome sequence of the Lentzea guizhouensis DHS C013.</title>
        <authorList>
            <person name="Cao C."/>
        </authorList>
    </citation>
    <scope>NUCLEOTIDE SEQUENCE [LARGE SCALE GENOMIC DNA]</scope>
    <source>
        <strain evidence="7 8">DHS C013</strain>
    </source>
</reference>
<protein>
    <recommendedName>
        <fullName evidence="9">OmpR/PhoB-type domain-containing protein</fullName>
    </recommendedName>
</protein>
<dbReference type="Proteomes" id="UP000093053">
    <property type="component" value="Chromosome"/>
</dbReference>
<evidence type="ECO:0000256" key="4">
    <source>
        <dbReference type="ARBA" id="ARBA00023163"/>
    </source>
</evidence>
<evidence type="ECO:0000313" key="7">
    <source>
        <dbReference type="EMBL" id="ANZ35379.1"/>
    </source>
</evidence>
<dbReference type="KEGG" id="led:BBK82_04025"/>
<sequence>MTGWNDRRWAWGAGVEFRLLGAFEAWSGGARVPLGGARAECLLAVLLLERNRAVMVERLVEAAWGEQPPMTAATQVRKIVADLRRRLPGGAGLIVTDGAGYRAVVHDEQTDLGMFDRQVRLAREADDAAGVIEHLTAALSLWRGPALAGIDSPVVHAAVAVLNERRIAAADQLMETRLSMGAARELVADLRALLDEYPLRETTRCQLMLALYRSGRQAEALRVYDDGRRLLAEELGIDPGPELMQLHERILRNEPELDVVPHAPQETAVPQALPYDMADFVGRVEEQRRISEFVGDQAGKGLMIVAVDGMAGVGKTSLLVHMAHRLADGFPDGQFYVDLLGYAVDRKPMDPVEALGTVLRQAGVPRDELPDDLSARAVLWRMRTAGRQIMVLLDNVVDSAQVRALLPGSSDGLVMITSRSRLTGLDGTLSLSLAPPPTDEGLELVVGILGADRVDREPEAARELVTACDHLPLAIRIACTRLHNRERWTIRYLVDRLHDEERKMSELAVGDRSVAAAIGLSYDALEPGHQRVFRLLGLVPATEVDVHAVAALADMALTRAETVLEDLLDMRLVVQLAPGRYGLHDLVHSLARALVGRIEPAGLRTIAVHRLLDYQLCAANAAADRLVHRRVRPRPRYLYPPAQLPRLHTRSAAVTWFDAECGGLLAAVRGATDNELHDHVCHLSEALHPYLRLRGRMHDMLWVHEHSLESARAAGDRKLEGRALHRLTAPHWHFGRLGQAFECAEQALAVARETGDVLQHRVAEAVIGKLLNEFGRFTEALPYHRAAARDSHQLDLSCEVAVLVNYASAQAAVQDFSAARLTLDSALRLAKDTGSASDEVLVLARYADVCRREGNLDEAGELGSSATSLLRHLGNQAQAAWASNLLGRVHYERGELDVALERHNRARKLAEDIGFRVEIARALDGAARVLADRSDAGGAAANWRIALRHFEEMGVPEAAVVRQGLAAVS</sequence>
<dbReference type="PANTHER" id="PTHR35807">
    <property type="entry name" value="TRANSCRIPTIONAL REGULATOR REDD-RELATED"/>
    <property type="match status" value="1"/>
</dbReference>
<dbReference type="STRING" id="1586287.BBK82_04025"/>
<dbReference type="GO" id="GO:0003677">
    <property type="term" value="F:DNA binding"/>
    <property type="evidence" value="ECO:0007669"/>
    <property type="project" value="UniProtKB-KW"/>
</dbReference>
<keyword evidence="8" id="KW-1185">Reference proteome</keyword>
<dbReference type="PANTHER" id="PTHR35807:SF1">
    <property type="entry name" value="TRANSCRIPTIONAL REGULATOR REDD"/>
    <property type="match status" value="1"/>
</dbReference>
<evidence type="ECO:0000256" key="1">
    <source>
        <dbReference type="ARBA" id="ARBA00005820"/>
    </source>
</evidence>
<dbReference type="GO" id="GO:0006355">
    <property type="term" value="P:regulation of DNA-templated transcription"/>
    <property type="evidence" value="ECO:0007669"/>
    <property type="project" value="InterPro"/>
</dbReference>
<keyword evidence="3" id="KW-0238">DNA-binding</keyword>
<proteinExistence type="inferred from homology"/>
<dbReference type="SUPFAM" id="SSF48452">
    <property type="entry name" value="TPR-like"/>
    <property type="match status" value="3"/>
</dbReference>
<evidence type="ECO:0000259" key="5">
    <source>
        <dbReference type="SMART" id="SM00862"/>
    </source>
</evidence>
<dbReference type="Gene3D" id="1.25.40.10">
    <property type="entry name" value="Tetratricopeptide repeat domain"/>
    <property type="match status" value="3"/>
</dbReference>
<evidence type="ECO:0000256" key="2">
    <source>
        <dbReference type="ARBA" id="ARBA00023015"/>
    </source>
</evidence>
<dbReference type="SMART" id="SM01043">
    <property type="entry name" value="BTAD"/>
    <property type="match status" value="1"/>
</dbReference>
<dbReference type="Pfam" id="PF03704">
    <property type="entry name" value="BTAD"/>
    <property type="match status" value="1"/>
</dbReference>
<feature type="domain" description="Bacterial transcriptional activator" evidence="6">
    <location>
        <begin position="110"/>
        <end position="251"/>
    </location>
</feature>
<feature type="domain" description="OmpR/PhoB-type" evidence="5">
    <location>
        <begin position="29"/>
        <end position="103"/>
    </location>
</feature>
<keyword evidence="2" id="KW-0805">Transcription regulation</keyword>
<evidence type="ECO:0000313" key="8">
    <source>
        <dbReference type="Proteomes" id="UP000093053"/>
    </source>
</evidence>
<dbReference type="InterPro" id="IPR036388">
    <property type="entry name" value="WH-like_DNA-bd_sf"/>
</dbReference>